<accession>A0A518BGF9</accession>
<protein>
    <submittedName>
        <fullName evidence="2">Uncharacterized protein</fullName>
    </submittedName>
</protein>
<dbReference type="PROSITE" id="PS51257">
    <property type="entry name" value="PROKAR_LIPOPROTEIN"/>
    <property type="match status" value="1"/>
</dbReference>
<organism evidence="2 3">
    <name type="scientific">Engelhardtia mirabilis</name>
    <dbReference type="NCBI Taxonomy" id="2528011"/>
    <lineage>
        <taxon>Bacteria</taxon>
        <taxon>Pseudomonadati</taxon>
        <taxon>Planctomycetota</taxon>
        <taxon>Planctomycetia</taxon>
        <taxon>Planctomycetia incertae sedis</taxon>
        <taxon>Engelhardtia</taxon>
    </lineage>
</organism>
<dbReference type="KEGG" id="pbap:Pla133_11170"/>
<feature type="compositionally biased region" description="Low complexity" evidence="1">
    <location>
        <begin position="206"/>
        <end position="219"/>
    </location>
</feature>
<proteinExistence type="predicted"/>
<sequence>MLPGLDRLWLPVVSLGSCLALAFFGAQMLLELPSSVDEAEAHQLSLKAIENLRTISAAQARFAADGTIDEDHDGLGEYGFLRELGGNLTRGAAGRPRPSLIGTALTSAVVNTRGHRAALDGHYVFQVWLPGRGGAPLSDAVSIEFAGPGAIQTDQAEQRWCAYAWPASEVTGQQPAYYVGVEGTIWATDWNHGPHYQGLDSGPDTGAASSAGGSVWSGPAGDGRPSRDGRIWYPLLR</sequence>
<dbReference type="AlphaFoldDB" id="A0A518BGF9"/>
<evidence type="ECO:0000313" key="3">
    <source>
        <dbReference type="Proteomes" id="UP000316921"/>
    </source>
</evidence>
<dbReference type="EMBL" id="CP036287">
    <property type="protein sequence ID" value="QDU66051.1"/>
    <property type="molecule type" value="Genomic_DNA"/>
</dbReference>
<reference evidence="2 3" key="1">
    <citation type="submission" date="2019-02" db="EMBL/GenBank/DDBJ databases">
        <title>Deep-cultivation of Planctomycetes and their phenomic and genomic characterization uncovers novel biology.</title>
        <authorList>
            <person name="Wiegand S."/>
            <person name="Jogler M."/>
            <person name="Boedeker C."/>
            <person name="Pinto D."/>
            <person name="Vollmers J."/>
            <person name="Rivas-Marin E."/>
            <person name="Kohn T."/>
            <person name="Peeters S.H."/>
            <person name="Heuer A."/>
            <person name="Rast P."/>
            <person name="Oberbeckmann S."/>
            <person name="Bunk B."/>
            <person name="Jeske O."/>
            <person name="Meyerdierks A."/>
            <person name="Storesund J.E."/>
            <person name="Kallscheuer N."/>
            <person name="Luecker S."/>
            <person name="Lage O.M."/>
            <person name="Pohl T."/>
            <person name="Merkel B.J."/>
            <person name="Hornburger P."/>
            <person name="Mueller R.-W."/>
            <person name="Bruemmer F."/>
            <person name="Labrenz M."/>
            <person name="Spormann A.M."/>
            <person name="Op den Camp H."/>
            <person name="Overmann J."/>
            <person name="Amann R."/>
            <person name="Jetten M.S.M."/>
            <person name="Mascher T."/>
            <person name="Medema M.H."/>
            <person name="Devos D.P."/>
            <person name="Kaster A.-K."/>
            <person name="Ovreas L."/>
            <person name="Rohde M."/>
            <person name="Galperin M.Y."/>
            <person name="Jogler C."/>
        </authorList>
    </citation>
    <scope>NUCLEOTIDE SEQUENCE [LARGE SCALE GENOMIC DNA]</scope>
    <source>
        <strain evidence="2 3">Pla133</strain>
    </source>
</reference>
<dbReference type="RefSeq" id="WP_145063257.1">
    <property type="nucleotide sequence ID" value="NZ_CP036287.1"/>
</dbReference>
<evidence type="ECO:0000313" key="2">
    <source>
        <dbReference type="EMBL" id="QDU66051.1"/>
    </source>
</evidence>
<gene>
    <name evidence="2" type="ORF">Pla133_11170</name>
</gene>
<dbReference type="Proteomes" id="UP000316921">
    <property type="component" value="Chromosome"/>
</dbReference>
<keyword evidence="3" id="KW-1185">Reference proteome</keyword>
<name>A0A518BGF9_9BACT</name>
<feature type="region of interest" description="Disordered" evidence="1">
    <location>
        <begin position="196"/>
        <end position="227"/>
    </location>
</feature>
<evidence type="ECO:0000256" key="1">
    <source>
        <dbReference type="SAM" id="MobiDB-lite"/>
    </source>
</evidence>